<dbReference type="CDD" id="cd00303">
    <property type="entry name" value="retropepsin_like"/>
    <property type="match status" value="1"/>
</dbReference>
<feature type="compositionally biased region" description="Acidic residues" evidence="1">
    <location>
        <begin position="460"/>
        <end position="473"/>
    </location>
</feature>
<feature type="compositionally biased region" description="Polar residues" evidence="1">
    <location>
        <begin position="443"/>
        <end position="459"/>
    </location>
</feature>
<feature type="region of interest" description="Disordered" evidence="1">
    <location>
        <begin position="83"/>
        <end position="106"/>
    </location>
</feature>
<feature type="domain" description="Retrotransposon gag" evidence="3">
    <location>
        <begin position="216"/>
        <end position="309"/>
    </location>
</feature>
<feature type="compositionally biased region" description="Polar residues" evidence="1">
    <location>
        <begin position="85"/>
        <end position="97"/>
    </location>
</feature>
<feature type="compositionally biased region" description="Basic and acidic residues" evidence="1">
    <location>
        <begin position="373"/>
        <end position="388"/>
    </location>
</feature>
<feature type="domain" description="Arabidopsis retrotransposon Orf1 C-terminal" evidence="2">
    <location>
        <begin position="747"/>
        <end position="905"/>
    </location>
</feature>
<dbReference type="AlphaFoldDB" id="A0AAD8T512"/>
<dbReference type="Pfam" id="PF03078">
    <property type="entry name" value="ATHILA"/>
    <property type="match status" value="1"/>
</dbReference>
<evidence type="ECO:0000259" key="3">
    <source>
        <dbReference type="Pfam" id="PF03732"/>
    </source>
</evidence>
<evidence type="ECO:0000256" key="1">
    <source>
        <dbReference type="SAM" id="MobiDB-lite"/>
    </source>
</evidence>
<dbReference type="Proteomes" id="UP001231189">
    <property type="component" value="Unassembled WGS sequence"/>
</dbReference>
<proteinExistence type="predicted"/>
<dbReference type="InterPro" id="IPR004312">
    <property type="entry name" value="ATHILA_Orf1_C"/>
</dbReference>
<dbReference type="InterPro" id="IPR021109">
    <property type="entry name" value="Peptidase_aspartic_dom_sf"/>
</dbReference>
<feature type="compositionally biased region" description="Polar residues" evidence="1">
    <location>
        <begin position="13"/>
        <end position="27"/>
    </location>
</feature>
<dbReference type="PANTHER" id="PTHR33223:SF11">
    <property type="entry name" value="ELEMENT PROTEIN, PUTATIVE-RELATED"/>
    <property type="match status" value="1"/>
</dbReference>
<feature type="compositionally biased region" description="Polar residues" evidence="1">
    <location>
        <begin position="422"/>
        <end position="431"/>
    </location>
</feature>
<evidence type="ECO:0008006" key="6">
    <source>
        <dbReference type="Google" id="ProtNLM"/>
    </source>
</evidence>
<evidence type="ECO:0000313" key="5">
    <source>
        <dbReference type="Proteomes" id="UP001231189"/>
    </source>
</evidence>
<evidence type="ECO:0000259" key="2">
    <source>
        <dbReference type="Pfam" id="PF03078"/>
    </source>
</evidence>
<accession>A0AAD8T512</accession>
<keyword evidence="5" id="KW-1185">Reference proteome</keyword>
<feature type="region of interest" description="Disordered" evidence="1">
    <location>
        <begin position="1043"/>
        <end position="1066"/>
    </location>
</feature>
<dbReference type="InterPro" id="IPR005162">
    <property type="entry name" value="Retrotrans_gag_dom"/>
</dbReference>
<feature type="region of interest" description="Disordered" evidence="1">
    <location>
        <begin position="1"/>
        <end position="57"/>
    </location>
</feature>
<gene>
    <name evidence="4" type="ORF">QYE76_058326</name>
</gene>
<protein>
    <recommendedName>
        <fullName evidence="6">Retrotransposon gag domain-containing protein</fullName>
    </recommendedName>
</protein>
<evidence type="ECO:0000313" key="4">
    <source>
        <dbReference type="EMBL" id="KAK1670167.1"/>
    </source>
</evidence>
<sequence>MGKPRDTKIAILPSTTRKGTTLSTSAALDSPSVIDKLVSPPHASRAGTSAESENSHNIDNVSAVLDDSGSLGSFLDATIAKSRQIENTETPNATTPVKSPELDYSSDDLDEDYVELNDDFIEKCNATTDARKIKKLLAEHAVRYKPSPDPKFATSPINIRDKDYDFSLDLSHIAIVEKTPFCGTEKESAVEHLTELSTLSGVFSDDVKMRTYFVAKIFPFSLKDDAKTWYNNLPPGSIKSPTDLRDVFFRKYFPASAQHAALQRIYNFDQEDGEKLPEAWARFCSLIRAQPDHDLEKHDLLDIFYSGLTIESRAYLDSCAGCVFRKRTPEDAEELLAKIGRNHDDWSTPEPTPTPIVKKRGMIKLNDEDMREAKKSLKEKGIKPEDVKNLPPIEDICETIPPSSMIEDPLYPEGHPKRVEQDSQLIKTSAPSKKKKKKHKNVVESSEPVNDPNSISISDAETESGNEHEEDNDKNDTPDKEEIEKEPEKHAKNKKYTKEDFITEKHGNEREPWVQKQMPFPAKKLKSKEEEHYNKFCDWMKPLFLQIPLTDAIKLPPYSKYMKDIVTNKRKVPNEEISTMLANYSFNGKIPKKLGDPDKLIPTDISLQMADKSTAIPVGLCENVPVQVTQHCLILTDFVVLEMPEDDNMSIILGRPFLNTAGAVIDCNKGMVTFNVDDKEHTVYFPKRIDKKGKMKKFKFGELFKKATTSTGRPSRASTQIRRSYNEDVIAPSFAPEEDHGAPNASSFPCYEFLTNAGILDDFFTLVNRAGLATYVGDERGQYYRLTKVFVESFKFHNTEYEPTVAFKIYDIPVTMKLEEFCCALGIAPVGTARRIDDNPRDLLELYRGITGDDCRTIQRGKIRNIQLPAIKYFAYYIGTSILGRENTSNISSYHLAFLNVALTGETPYHLGSLIARRLSSRGPIFGGTIALRILTHLDIPLDSNDVPLTPRKLDIAAMKSHRFVTTDSTIDNMVYRMLFADGNEKEIPLPQQGLFNIDRQSWSLTKEVVEEHMKIQEFHQQHDSENAEPSYDYTVTYPDVSSSTYMEPGRSSSYYEDTTSWGPWE</sequence>
<dbReference type="PANTHER" id="PTHR33223">
    <property type="entry name" value="CCHC-TYPE DOMAIN-CONTAINING PROTEIN"/>
    <property type="match status" value="1"/>
</dbReference>
<reference evidence="4" key="1">
    <citation type="submission" date="2023-07" db="EMBL/GenBank/DDBJ databases">
        <title>A chromosome-level genome assembly of Lolium multiflorum.</title>
        <authorList>
            <person name="Chen Y."/>
            <person name="Copetti D."/>
            <person name="Kolliker R."/>
            <person name="Studer B."/>
        </authorList>
    </citation>
    <scope>NUCLEOTIDE SEQUENCE</scope>
    <source>
        <strain evidence="4">02402/16</strain>
        <tissue evidence="4">Leaf</tissue>
    </source>
</reference>
<dbReference type="Pfam" id="PF03732">
    <property type="entry name" value="Retrotrans_gag"/>
    <property type="match status" value="1"/>
</dbReference>
<feature type="compositionally biased region" description="Polar residues" evidence="1">
    <location>
        <begin position="46"/>
        <end position="57"/>
    </location>
</feature>
<organism evidence="4 5">
    <name type="scientific">Lolium multiflorum</name>
    <name type="common">Italian ryegrass</name>
    <name type="synonym">Lolium perenne subsp. multiflorum</name>
    <dbReference type="NCBI Taxonomy" id="4521"/>
    <lineage>
        <taxon>Eukaryota</taxon>
        <taxon>Viridiplantae</taxon>
        <taxon>Streptophyta</taxon>
        <taxon>Embryophyta</taxon>
        <taxon>Tracheophyta</taxon>
        <taxon>Spermatophyta</taxon>
        <taxon>Magnoliopsida</taxon>
        <taxon>Liliopsida</taxon>
        <taxon>Poales</taxon>
        <taxon>Poaceae</taxon>
        <taxon>BOP clade</taxon>
        <taxon>Pooideae</taxon>
        <taxon>Poodae</taxon>
        <taxon>Poeae</taxon>
        <taxon>Poeae Chloroplast Group 2 (Poeae type)</taxon>
        <taxon>Loliodinae</taxon>
        <taxon>Loliinae</taxon>
        <taxon>Lolium</taxon>
    </lineage>
</organism>
<dbReference type="Gene3D" id="2.40.70.10">
    <property type="entry name" value="Acid Proteases"/>
    <property type="match status" value="1"/>
</dbReference>
<name>A0AAD8T512_LOLMU</name>
<feature type="region of interest" description="Disordered" evidence="1">
    <location>
        <begin position="373"/>
        <end position="504"/>
    </location>
</feature>
<comment type="caution">
    <text evidence="4">The sequence shown here is derived from an EMBL/GenBank/DDBJ whole genome shotgun (WGS) entry which is preliminary data.</text>
</comment>
<feature type="compositionally biased region" description="Basic and acidic residues" evidence="1">
    <location>
        <begin position="474"/>
        <end position="504"/>
    </location>
</feature>
<dbReference type="EMBL" id="JAUUTY010000003">
    <property type="protein sequence ID" value="KAK1670167.1"/>
    <property type="molecule type" value="Genomic_DNA"/>
</dbReference>